<proteinExistence type="predicted"/>
<accession>A0A917FCP2</accession>
<protein>
    <submittedName>
        <fullName evidence="2">Glutathione S-transferase</fullName>
    </submittedName>
</protein>
<name>A0A917FCP2_9HYPH</name>
<dbReference type="GO" id="GO:0005737">
    <property type="term" value="C:cytoplasm"/>
    <property type="evidence" value="ECO:0007669"/>
    <property type="project" value="TreeGrafter"/>
</dbReference>
<dbReference type="PANTHER" id="PTHR43968">
    <property type="match status" value="1"/>
</dbReference>
<gene>
    <name evidence="2" type="primary">ligE</name>
    <name evidence="2" type="ORF">GCM10007301_27940</name>
</gene>
<feature type="domain" description="GST N-terminal" evidence="1">
    <location>
        <begin position="8"/>
        <end position="84"/>
    </location>
</feature>
<dbReference type="AlphaFoldDB" id="A0A917FCP2"/>
<evidence type="ECO:0000313" key="3">
    <source>
        <dbReference type="Proteomes" id="UP000606044"/>
    </source>
</evidence>
<comment type="caution">
    <text evidence="2">The sequence shown here is derived from an EMBL/GenBank/DDBJ whole genome shotgun (WGS) entry which is preliminary data.</text>
</comment>
<dbReference type="PANTHER" id="PTHR43968:SF6">
    <property type="entry name" value="GLUTATHIONE S-TRANSFERASE OMEGA"/>
    <property type="match status" value="1"/>
</dbReference>
<reference evidence="2" key="1">
    <citation type="journal article" date="2014" name="Int. J. Syst. Evol. Microbiol.">
        <title>Complete genome sequence of Corynebacterium casei LMG S-19264T (=DSM 44701T), isolated from a smear-ripened cheese.</title>
        <authorList>
            <consortium name="US DOE Joint Genome Institute (JGI-PGF)"/>
            <person name="Walter F."/>
            <person name="Albersmeier A."/>
            <person name="Kalinowski J."/>
            <person name="Ruckert C."/>
        </authorList>
    </citation>
    <scope>NUCLEOTIDE SEQUENCE</scope>
    <source>
        <strain evidence="2">CCM 7897</strain>
    </source>
</reference>
<organism evidence="2 3">
    <name type="scientific">Azorhizobium oxalatiphilum</name>
    <dbReference type="NCBI Taxonomy" id="980631"/>
    <lineage>
        <taxon>Bacteria</taxon>
        <taxon>Pseudomonadati</taxon>
        <taxon>Pseudomonadota</taxon>
        <taxon>Alphaproteobacteria</taxon>
        <taxon>Hyphomicrobiales</taxon>
        <taxon>Xanthobacteraceae</taxon>
        <taxon>Azorhizobium</taxon>
    </lineage>
</organism>
<reference evidence="2" key="2">
    <citation type="submission" date="2020-09" db="EMBL/GenBank/DDBJ databases">
        <authorList>
            <person name="Sun Q."/>
            <person name="Sedlacek I."/>
        </authorList>
    </citation>
    <scope>NUCLEOTIDE SEQUENCE</scope>
    <source>
        <strain evidence="2">CCM 7897</strain>
    </source>
</reference>
<dbReference type="Gene3D" id="1.20.1050.10">
    <property type="match status" value="1"/>
</dbReference>
<dbReference type="PROSITE" id="PS50404">
    <property type="entry name" value="GST_NTER"/>
    <property type="match status" value="1"/>
</dbReference>
<dbReference type="InterPro" id="IPR004045">
    <property type="entry name" value="Glutathione_S-Trfase_N"/>
</dbReference>
<dbReference type="EMBL" id="BMCT01000003">
    <property type="protein sequence ID" value="GGF66652.1"/>
    <property type="molecule type" value="Genomic_DNA"/>
</dbReference>
<evidence type="ECO:0000259" key="1">
    <source>
        <dbReference type="PROSITE" id="PS50404"/>
    </source>
</evidence>
<dbReference type="SUPFAM" id="SSF52833">
    <property type="entry name" value="Thioredoxin-like"/>
    <property type="match status" value="1"/>
</dbReference>
<dbReference type="InterPro" id="IPR036282">
    <property type="entry name" value="Glutathione-S-Trfase_C_sf"/>
</dbReference>
<keyword evidence="3" id="KW-1185">Reference proteome</keyword>
<dbReference type="InterPro" id="IPR054416">
    <property type="entry name" value="GST_UstS-like_C"/>
</dbReference>
<dbReference type="Proteomes" id="UP000606044">
    <property type="component" value="Unassembled WGS sequence"/>
</dbReference>
<dbReference type="InterPro" id="IPR050983">
    <property type="entry name" value="GST_Omega/HSP26"/>
</dbReference>
<dbReference type="RefSeq" id="WP_244644387.1">
    <property type="nucleotide sequence ID" value="NZ_BMCT01000003.1"/>
</dbReference>
<dbReference type="SUPFAM" id="SSF47616">
    <property type="entry name" value="GST C-terminal domain-like"/>
    <property type="match status" value="1"/>
</dbReference>
<evidence type="ECO:0000313" key="2">
    <source>
        <dbReference type="EMBL" id="GGF66652.1"/>
    </source>
</evidence>
<sequence>MSLTLYELAGADAELRFSPHCWKTRMALAHKGLAAERLPWRFSEKANIAFSGQGFVPVLVDDETVLSDSWRIATYLEDRYPDRPSLFGSAQGRSFARFCNSWADSTQVLPLRMILTYDIFTLVHENDRAYFRTSRETRFNRKLEEFGTETEKHVTDFRAGLAPARAVLSEQPFLCGEAPTYADYCLFGMFMWARCIKKIELLETDDPVHAWRERLLDLFDGLARKAPAMGADAAS</sequence>
<dbReference type="Pfam" id="PF22041">
    <property type="entry name" value="GST_C_7"/>
    <property type="match status" value="1"/>
</dbReference>
<dbReference type="Pfam" id="PF13417">
    <property type="entry name" value="GST_N_3"/>
    <property type="match status" value="1"/>
</dbReference>
<dbReference type="InterPro" id="IPR036249">
    <property type="entry name" value="Thioredoxin-like_sf"/>
</dbReference>
<dbReference type="Gene3D" id="3.40.30.10">
    <property type="entry name" value="Glutaredoxin"/>
    <property type="match status" value="1"/>
</dbReference>